<comment type="caution">
    <text evidence="2">The sequence shown here is derived from an EMBL/GenBank/DDBJ whole genome shotgun (WGS) entry which is preliminary data.</text>
</comment>
<reference evidence="2" key="1">
    <citation type="submission" date="2016-04" db="EMBL/GenBank/DDBJ databases">
        <authorList>
            <person name="Nguyen H.D."/>
            <person name="Samba Siva P."/>
            <person name="Cullis J."/>
            <person name="Levesque C.A."/>
            <person name="Hambleton S."/>
        </authorList>
    </citation>
    <scope>NUCLEOTIDE SEQUENCE</scope>
    <source>
        <strain evidence="2">DAOMC 236422</strain>
    </source>
</reference>
<proteinExistence type="predicted"/>
<feature type="compositionally biased region" description="Polar residues" evidence="1">
    <location>
        <begin position="127"/>
        <end position="155"/>
    </location>
</feature>
<gene>
    <name evidence="2" type="ORF">A4X09_0g190</name>
</gene>
<protein>
    <recommendedName>
        <fullName evidence="4">Cyclin</fullName>
    </recommendedName>
</protein>
<keyword evidence="3" id="KW-1185">Reference proteome</keyword>
<evidence type="ECO:0000313" key="3">
    <source>
        <dbReference type="Proteomes" id="UP000078113"/>
    </source>
</evidence>
<dbReference type="EMBL" id="LWDG02000003">
    <property type="protein sequence ID" value="KAE8272157.1"/>
    <property type="molecule type" value="Genomic_DNA"/>
</dbReference>
<dbReference type="GO" id="GO:0019901">
    <property type="term" value="F:protein kinase binding"/>
    <property type="evidence" value="ECO:0007669"/>
    <property type="project" value="InterPro"/>
</dbReference>
<dbReference type="Gene3D" id="1.10.472.10">
    <property type="entry name" value="Cyclin-like"/>
    <property type="match status" value="1"/>
</dbReference>
<dbReference type="InterPro" id="IPR013922">
    <property type="entry name" value="Cyclin_PHO80-like"/>
</dbReference>
<dbReference type="PANTHER" id="PTHR15615">
    <property type="match status" value="1"/>
</dbReference>
<evidence type="ECO:0008006" key="4">
    <source>
        <dbReference type="Google" id="ProtNLM"/>
    </source>
</evidence>
<dbReference type="AlphaFoldDB" id="A0A8X7T7U0"/>
<dbReference type="PANTHER" id="PTHR15615:SF117">
    <property type="entry name" value="PHO85 CYCLIN PHO80"/>
    <property type="match status" value="1"/>
</dbReference>
<dbReference type="Proteomes" id="UP000078113">
    <property type="component" value="Unassembled WGS sequence"/>
</dbReference>
<dbReference type="GO" id="GO:0016538">
    <property type="term" value="F:cyclin-dependent protein serine/threonine kinase regulator activity"/>
    <property type="evidence" value="ECO:0007669"/>
    <property type="project" value="TreeGrafter"/>
</dbReference>
<feature type="compositionally biased region" description="Basic and acidic residues" evidence="1">
    <location>
        <begin position="408"/>
        <end position="420"/>
    </location>
</feature>
<feature type="region of interest" description="Disordered" evidence="1">
    <location>
        <begin position="90"/>
        <end position="168"/>
    </location>
</feature>
<feature type="region of interest" description="Disordered" evidence="1">
    <location>
        <begin position="396"/>
        <end position="420"/>
    </location>
</feature>
<accession>A0A8X7T7U0</accession>
<dbReference type="GO" id="GO:0000307">
    <property type="term" value="C:cyclin-dependent protein kinase holoenzyme complex"/>
    <property type="evidence" value="ECO:0007669"/>
    <property type="project" value="TreeGrafter"/>
</dbReference>
<dbReference type="Pfam" id="PF08613">
    <property type="entry name" value="Cyclin"/>
    <property type="match status" value="1"/>
</dbReference>
<sequence>MFRCIGESADQGRLRACGLGEKQGEAIDHGAVSSTSSSHLPTIISEDGITSSPFPSATRRSGYCAKGTSHRIQAILNPPIARRGVPIPKMAHAMPSSSPLASSIRSRSQSRPRAGAEEMEVYGGPHTGSSDSRRTSVYASASGSENSSAKLNPSASDHLARQSPGSGVNNAEIAPAILPERGHSTDVQVLPALFEDSKAEDVVVLVADMLSRLVAHNDKLPLHPSSLTRFHSRATPGISVASYLRRIVRYTNLEKVCTLILLVYIDRVCERMPGFTICGLTVHRFVCAAIVCASKALCDAFSTNSHYAKVGGISLIELNMLEKEFLENIDWTLTCDGAMLQHYYSSLVRSHPAYSLAEEPVEGTSKPLVERGSPQLAAAPGEDPFLSARLRESEYPDLNVPVPGHRWPRPDDRKAQQRAD</sequence>
<organism evidence="2 3">
    <name type="scientific">Tilletia walkeri</name>
    <dbReference type="NCBI Taxonomy" id="117179"/>
    <lineage>
        <taxon>Eukaryota</taxon>
        <taxon>Fungi</taxon>
        <taxon>Dikarya</taxon>
        <taxon>Basidiomycota</taxon>
        <taxon>Ustilaginomycotina</taxon>
        <taxon>Exobasidiomycetes</taxon>
        <taxon>Tilletiales</taxon>
        <taxon>Tilletiaceae</taxon>
        <taxon>Tilletia</taxon>
    </lineage>
</organism>
<dbReference type="CDD" id="cd20558">
    <property type="entry name" value="CYCLIN_ScPCL7-like"/>
    <property type="match status" value="1"/>
</dbReference>
<feature type="compositionally biased region" description="Low complexity" evidence="1">
    <location>
        <begin position="95"/>
        <end position="113"/>
    </location>
</feature>
<dbReference type="GO" id="GO:0005634">
    <property type="term" value="C:nucleus"/>
    <property type="evidence" value="ECO:0007669"/>
    <property type="project" value="TreeGrafter"/>
</dbReference>
<dbReference type="InterPro" id="IPR036915">
    <property type="entry name" value="Cyclin-like_sf"/>
</dbReference>
<evidence type="ECO:0000256" key="1">
    <source>
        <dbReference type="SAM" id="MobiDB-lite"/>
    </source>
</evidence>
<name>A0A8X7T7U0_9BASI</name>
<evidence type="ECO:0000313" key="2">
    <source>
        <dbReference type="EMBL" id="KAE8272157.1"/>
    </source>
</evidence>
<dbReference type="SUPFAM" id="SSF47954">
    <property type="entry name" value="Cyclin-like"/>
    <property type="match status" value="1"/>
</dbReference>
<reference evidence="2" key="2">
    <citation type="journal article" date="2019" name="IMA Fungus">
        <title>Genome sequencing and comparison of five Tilletia species to identify candidate genes for the detection of regulated species infecting wheat.</title>
        <authorList>
            <person name="Nguyen H.D.T."/>
            <person name="Sultana T."/>
            <person name="Kesanakurti P."/>
            <person name="Hambleton S."/>
        </authorList>
    </citation>
    <scope>NUCLEOTIDE SEQUENCE</scope>
    <source>
        <strain evidence="2">DAOMC 236422</strain>
    </source>
</reference>